<dbReference type="EMBL" id="JAULSU010000006">
    <property type="protein sequence ID" value="KAK0613485.1"/>
    <property type="molecule type" value="Genomic_DNA"/>
</dbReference>
<evidence type="ECO:0000313" key="2">
    <source>
        <dbReference type="EMBL" id="KAK0613485.1"/>
    </source>
</evidence>
<organism evidence="2 3">
    <name type="scientific">Immersiella caudata</name>
    <dbReference type="NCBI Taxonomy" id="314043"/>
    <lineage>
        <taxon>Eukaryota</taxon>
        <taxon>Fungi</taxon>
        <taxon>Dikarya</taxon>
        <taxon>Ascomycota</taxon>
        <taxon>Pezizomycotina</taxon>
        <taxon>Sordariomycetes</taxon>
        <taxon>Sordariomycetidae</taxon>
        <taxon>Sordariales</taxon>
        <taxon>Lasiosphaeriaceae</taxon>
        <taxon>Immersiella</taxon>
    </lineage>
</organism>
<reference evidence="2" key="1">
    <citation type="submission" date="2023-06" db="EMBL/GenBank/DDBJ databases">
        <title>Genome-scale phylogeny and comparative genomics of the fungal order Sordariales.</title>
        <authorList>
            <consortium name="Lawrence Berkeley National Laboratory"/>
            <person name="Hensen N."/>
            <person name="Bonometti L."/>
            <person name="Westerberg I."/>
            <person name="Brannstrom I.O."/>
            <person name="Guillou S."/>
            <person name="Cros-Aarteil S."/>
            <person name="Calhoun S."/>
            <person name="Haridas S."/>
            <person name="Kuo A."/>
            <person name="Mondo S."/>
            <person name="Pangilinan J."/>
            <person name="Riley R."/>
            <person name="Labutti K."/>
            <person name="Andreopoulos B."/>
            <person name="Lipzen A."/>
            <person name="Chen C."/>
            <person name="Yanf M."/>
            <person name="Daum C."/>
            <person name="Ng V."/>
            <person name="Clum A."/>
            <person name="Steindorff A."/>
            <person name="Ohm R."/>
            <person name="Martin F."/>
            <person name="Silar P."/>
            <person name="Natvig D."/>
            <person name="Lalanne C."/>
            <person name="Gautier V."/>
            <person name="Ament-Velasquez S.L."/>
            <person name="Kruys A."/>
            <person name="Hutchinson M.I."/>
            <person name="Powell A.J."/>
            <person name="Barry K."/>
            <person name="Miller A.N."/>
            <person name="Grigoriev I.V."/>
            <person name="Debuchy R."/>
            <person name="Gladieux P."/>
            <person name="Thoren M.H."/>
            <person name="Johannesson H."/>
        </authorList>
    </citation>
    <scope>NUCLEOTIDE SEQUENCE</scope>
    <source>
        <strain evidence="2">CBS 606.72</strain>
    </source>
</reference>
<sequence>MPGHFANRTRVDNFAGAADHSQMLPDQNPGAQPSRLLTPRRMQPHLRAPRQRPQQPSQSSSLAVAAPTPRRAARLMDGVETLVRKLSRQRLQSPEHSSNTNDQPQLAAHQTPSPSITQVLTPSPSPGSPPSGDRFQPPLPSILCADDNLHNSSQSVSRARDFADQGHGASSINANPKPNQHPVIIEAPILEPDPDCDSMDVLYHSSYAPPFSLNSFPSYIEPAGEPIDIDENYVAGSSTIADEAALIESFRARRRAGTPGGSGRRNVDGIPLRFRLSSEAALRCQNLVLSKPRMRKRKKPSERRDSMAPSETTTVNSTTSSMSVSIPSGPTVSRP</sequence>
<evidence type="ECO:0000256" key="1">
    <source>
        <dbReference type="SAM" id="MobiDB-lite"/>
    </source>
</evidence>
<comment type="caution">
    <text evidence="2">The sequence shown here is derived from an EMBL/GenBank/DDBJ whole genome shotgun (WGS) entry which is preliminary data.</text>
</comment>
<accession>A0AA39WDP7</accession>
<gene>
    <name evidence="2" type="ORF">B0T14DRAFT_280723</name>
</gene>
<protein>
    <submittedName>
        <fullName evidence="2">Uncharacterized protein</fullName>
    </submittedName>
</protein>
<feature type="region of interest" description="Disordered" evidence="1">
    <location>
        <begin position="86"/>
        <end position="180"/>
    </location>
</feature>
<proteinExistence type="predicted"/>
<keyword evidence="3" id="KW-1185">Reference proteome</keyword>
<feature type="compositionally biased region" description="Polar residues" evidence="1">
    <location>
        <begin position="168"/>
        <end position="178"/>
    </location>
</feature>
<dbReference type="Proteomes" id="UP001175000">
    <property type="component" value="Unassembled WGS sequence"/>
</dbReference>
<feature type="compositionally biased region" description="Low complexity" evidence="1">
    <location>
        <begin position="51"/>
        <end position="70"/>
    </location>
</feature>
<dbReference type="AlphaFoldDB" id="A0AA39WDP7"/>
<feature type="region of interest" description="Disordered" evidence="1">
    <location>
        <begin position="1"/>
        <end position="71"/>
    </location>
</feature>
<feature type="region of interest" description="Disordered" evidence="1">
    <location>
        <begin position="290"/>
        <end position="335"/>
    </location>
</feature>
<evidence type="ECO:0000313" key="3">
    <source>
        <dbReference type="Proteomes" id="UP001175000"/>
    </source>
</evidence>
<feature type="compositionally biased region" description="Low complexity" evidence="1">
    <location>
        <begin position="309"/>
        <end position="335"/>
    </location>
</feature>
<name>A0AA39WDP7_9PEZI</name>
<feature type="compositionally biased region" description="Basic residues" evidence="1">
    <location>
        <begin position="292"/>
        <end position="301"/>
    </location>
</feature>
<feature type="compositionally biased region" description="Polar residues" evidence="1">
    <location>
        <begin position="89"/>
        <end position="121"/>
    </location>
</feature>